<protein>
    <submittedName>
        <fullName evidence="1">Uncharacterized protein</fullName>
    </submittedName>
</protein>
<reference evidence="1 2" key="1">
    <citation type="journal article" date="2022" name="Genome Biol. Evol.">
        <title>The Spruce Budworm Genome: Reconstructing the Evolutionary History of Antifreeze Proteins.</title>
        <authorList>
            <person name="Beliveau C."/>
            <person name="Gagne P."/>
            <person name="Picq S."/>
            <person name="Vernygora O."/>
            <person name="Keeling C.I."/>
            <person name="Pinkney K."/>
            <person name="Doucet D."/>
            <person name="Wen F."/>
            <person name="Johnston J.S."/>
            <person name="Maaroufi H."/>
            <person name="Boyle B."/>
            <person name="Laroche J."/>
            <person name="Dewar K."/>
            <person name="Juretic N."/>
            <person name="Blackburn G."/>
            <person name="Nisole A."/>
            <person name="Brunet B."/>
            <person name="Brandao M."/>
            <person name="Lumley L."/>
            <person name="Duan J."/>
            <person name="Quan G."/>
            <person name="Lucarotti C.J."/>
            <person name="Roe A.D."/>
            <person name="Sperling F.A.H."/>
            <person name="Levesque R.C."/>
            <person name="Cusson M."/>
        </authorList>
    </citation>
    <scope>NUCLEOTIDE SEQUENCE [LARGE SCALE GENOMIC DNA]</scope>
    <source>
        <strain evidence="1">Glfc:IPQL:Cfum</strain>
    </source>
</reference>
<sequence>MLEYIRKKCKLGTFTSFDLCDDSGALMGLFQLKTYAYATEQFEHKKTYYVIVLKTESDKRVSVLPQLNHENLLYLELKTKVKEYLEAGPESTSPPGKVPTPPGKVTPPGKITPPPAAKKGKK</sequence>
<comment type="caution">
    <text evidence="1">The sequence shown here is derived from an EMBL/GenBank/DDBJ whole genome shotgun (WGS) entry which is preliminary data.</text>
</comment>
<organism evidence="1 2">
    <name type="scientific">Choristoneura fumiferana</name>
    <name type="common">Spruce budworm moth</name>
    <name type="synonym">Archips fumiferana</name>
    <dbReference type="NCBI Taxonomy" id="7141"/>
    <lineage>
        <taxon>Eukaryota</taxon>
        <taxon>Metazoa</taxon>
        <taxon>Ecdysozoa</taxon>
        <taxon>Arthropoda</taxon>
        <taxon>Hexapoda</taxon>
        <taxon>Insecta</taxon>
        <taxon>Pterygota</taxon>
        <taxon>Neoptera</taxon>
        <taxon>Endopterygota</taxon>
        <taxon>Lepidoptera</taxon>
        <taxon>Glossata</taxon>
        <taxon>Ditrysia</taxon>
        <taxon>Tortricoidea</taxon>
        <taxon>Tortricidae</taxon>
        <taxon>Tortricinae</taxon>
        <taxon>Choristoneura</taxon>
    </lineage>
</organism>
<proteinExistence type="predicted"/>
<name>A0ACC0KNV2_CHOFU</name>
<dbReference type="Proteomes" id="UP001064048">
    <property type="component" value="Chromosome 18"/>
</dbReference>
<dbReference type="EMBL" id="CM046118">
    <property type="protein sequence ID" value="KAI8437993.1"/>
    <property type="molecule type" value="Genomic_DNA"/>
</dbReference>
<accession>A0ACC0KNV2</accession>
<evidence type="ECO:0000313" key="1">
    <source>
        <dbReference type="EMBL" id="KAI8437993.1"/>
    </source>
</evidence>
<gene>
    <name evidence="1" type="ORF">MSG28_010651</name>
</gene>
<evidence type="ECO:0000313" key="2">
    <source>
        <dbReference type="Proteomes" id="UP001064048"/>
    </source>
</evidence>
<keyword evidence="2" id="KW-1185">Reference proteome</keyword>